<dbReference type="Pfam" id="PF11871">
    <property type="entry name" value="DUF3391"/>
    <property type="match status" value="1"/>
</dbReference>
<dbReference type="InterPro" id="IPR006675">
    <property type="entry name" value="HDIG_dom"/>
</dbReference>
<accession>A0A3S3SCU7</accession>
<proteinExistence type="predicted"/>
<dbReference type="SMART" id="SM00471">
    <property type="entry name" value="HDc"/>
    <property type="match status" value="1"/>
</dbReference>
<gene>
    <name evidence="2" type="ORF">ENE75_11475</name>
</gene>
<dbReference type="CDD" id="cd00077">
    <property type="entry name" value="HDc"/>
    <property type="match status" value="1"/>
</dbReference>
<evidence type="ECO:0000259" key="1">
    <source>
        <dbReference type="PROSITE" id="PS51832"/>
    </source>
</evidence>
<dbReference type="GO" id="GO:0008081">
    <property type="term" value="F:phosphoric diester hydrolase activity"/>
    <property type="evidence" value="ECO:0007669"/>
    <property type="project" value="UniProtKB-ARBA"/>
</dbReference>
<dbReference type="NCBIfam" id="TIGR00277">
    <property type="entry name" value="HDIG"/>
    <property type="match status" value="1"/>
</dbReference>
<dbReference type="Pfam" id="PF13487">
    <property type="entry name" value="HD_5"/>
    <property type="match status" value="1"/>
</dbReference>
<dbReference type="Gene3D" id="1.10.3210.10">
    <property type="entry name" value="Hypothetical protein af1432"/>
    <property type="match status" value="1"/>
</dbReference>
<dbReference type="PANTHER" id="PTHR45228:SF4">
    <property type="entry name" value="LIPOPROTEIN"/>
    <property type="match status" value="1"/>
</dbReference>
<dbReference type="Proteomes" id="UP000288178">
    <property type="component" value="Unassembled WGS sequence"/>
</dbReference>
<dbReference type="EMBL" id="SACT01000003">
    <property type="protein sequence ID" value="RVT51755.1"/>
    <property type="molecule type" value="Genomic_DNA"/>
</dbReference>
<dbReference type="AlphaFoldDB" id="A0A3S3SCU7"/>
<evidence type="ECO:0000313" key="2">
    <source>
        <dbReference type="EMBL" id="RVT51755.1"/>
    </source>
</evidence>
<protein>
    <submittedName>
        <fullName evidence="2">HD-GYP domain-containing protein</fullName>
    </submittedName>
</protein>
<sequence>MTSTVPVEDLRVGMYIHLDLGWMQHPFAMSSFRIQSEEQIAIVRGLGLSRLRWDPEASLPPDSVKDAEVDDDAVVTAAQASLDPAAVQAEARRARLAAHRQQTAQLDRECSEAGRALREASRRALQDPEAAREDAQALSRKLLDRLAVQGEVCIRLVNSQAGDRASAHGLNVAVVSLLLGRSLGLDDDAMSTLGLGAMLHDIGKLELPDRLRHLDEGFNTAQVNAYREHVAHGVTIGRRMGLSTAVLAVIGQHHELADGSGFPLRLQAEPTTQAARIVAIADQYDKLCNPAVLTRALTPHEAVSMLFTQHRQRLDAALLGSFIRMMGVYPAGSVVQLTDDRYAMVVAVNSSRPLKPRVLVHDTGVPRDEALLLDLEREDGLGIRRSLSVARLPDAARAYLAPPAQLHYFFEPAPQEAEVC</sequence>
<dbReference type="InterPro" id="IPR052020">
    <property type="entry name" value="Cyclic_di-GMP/3'3'-cGAMP_PDE"/>
</dbReference>
<reference evidence="2 3" key="1">
    <citation type="submission" date="2019-01" db="EMBL/GenBank/DDBJ databases">
        <authorList>
            <person name="Chen W.-M."/>
        </authorList>
    </citation>
    <scope>NUCLEOTIDE SEQUENCE [LARGE SCALE GENOMIC DNA]</scope>
    <source>
        <strain evidence="2 3">ICH-3</strain>
    </source>
</reference>
<dbReference type="InterPro" id="IPR037522">
    <property type="entry name" value="HD_GYP_dom"/>
</dbReference>
<dbReference type="InterPro" id="IPR021812">
    <property type="entry name" value="DUF3391"/>
</dbReference>
<dbReference type="OrthoDB" id="9774747at2"/>
<dbReference type="InterPro" id="IPR003607">
    <property type="entry name" value="HD/PDEase_dom"/>
</dbReference>
<comment type="caution">
    <text evidence="2">The sequence shown here is derived from an EMBL/GenBank/DDBJ whole genome shotgun (WGS) entry which is preliminary data.</text>
</comment>
<dbReference type="PROSITE" id="PS51832">
    <property type="entry name" value="HD_GYP"/>
    <property type="match status" value="1"/>
</dbReference>
<evidence type="ECO:0000313" key="3">
    <source>
        <dbReference type="Proteomes" id="UP000288178"/>
    </source>
</evidence>
<feature type="domain" description="HD-GYP" evidence="1">
    <location>
        <begin position="143"/>
        <end position="338"/>
    </location>
</feature>
<keyword evidence="3" id="KW-1185">Reference proteome</keyword>
<organism evidence="2 3">
    <name type="scientific">Rubrivivax albus</name>
    <dbReference type="NCBI Taxonomy" id="2499835"/>
    <lineage>
        <taxon>Bacteria</taxon>
        <taxon>Pseudomonadati</taxon>
        <taxon>Pseudomonadota</taxon>
        <taxon>Betaproteobacteria</taxon>
        <taxon>Burkholderiales</taxon>
        <taxon>Sphaerotilaceae</taxon>
        <taxon>Rubrivivax</taxon>
    </lineage>
</organism>
<name>A0A3S3SCU7_9BURK</name>
<dbReference type="PANTHER" id="PTHR45228">
    <property type="entry name" value="CYCLIC DI-GMP PHOSPHODIESTERASE TM_0186-RELATED"/>
    <property type="match status" value="1"/>
</dbReference>
<dbReference type="SUPFAM" id="SSF109604">
    <property type="entry name" value="HD-domain/PDEase-like"/>
    <property type="match status" value="1"/>
</dbReference>